<feature type="compositionally biased region" description="Low complexity" evidence="5">
    <location>
        <begin position="558"/>
        <end position="577"/>
    </location>
</feature>
<feature type="compositionally biased region" description="Pro residues" evidence="5">
    <location>
        <begin position="23"/>
        <end position="37"/>
    </location>
</feature>
<feature type="region of interest" description="Disordered" evidence="5">
    <location>
        <begin position="400"/>
        <end position="495"/>
    </location>
</feature>
<keyword evidence="3" id="KW-0233">DNA recombination</keyword>
<dbReference type="InterPro" id="IPR007232">
    <property type="entry name" value="Rad52_Rad59_Rad22"/>
</dbReference>
<evidence type="ECO:0000256" key="4">
    <source>
        <dbReference type="ARBA" id="ARBA00023204"/>
    </source>
</evidence>
<dbReference type="GO" id="GO:0000724">
    <property type="term" value="P:double-strand break repair via homologous recombination"/>
    <property type="evidence" value="ECO:0007669"/>
    <property type="project" value="TreeGrafter"/>
</dbReference>
<proteinExistence type="inferred from homology"/>
<sequence length="663" mass="70766">MSNIQSIKGQPESAPSIPSAFRRPPPISHLPPHPPSLPVFSTSVPMPRTSTAFGSGWEGSVLESWAAKNPEDTYAAGMGVSRMADIEGRYEPGFDCLGQLAALQAKLDRQLGPEYLQSRPGPGGSKFTYIEGWKVINIANEIFGFNGWSHSIVNMKTEYLDQDPSSGRFSAGVTALVRVTLRDGTFHEDSGWGGMNNAQTKGDALEKCNKEAATDALKRALRSFGNLMGNCLYDKDYLVKVKNVKATPARFDVKALYRRPDLDTHNSRANIVSDPINPPQKVYPPSHPVEQAQHQKEYLTAAAAARNQRYESQTAIAGREEPPDSARSTTVNQRVQSGSAVGPSGQSTHTISGTGSIQGQKVVQDESMLEEMEIPPSSLGDTVFEDYDLTGVNLDMSDYESGGLVGGQPITKDGDSKKDRHGVEQEKVGLQNTNKPSVVINSRQPASIASVPGPRQQQQQPQTTATNNISTKPLISTTTTSVAPSHGSRPIAGISSGGKALGPGFGSKVGGFNFTNAPGGNSAVQSTVLPRPGVNASGAWKRAQSLASLGDTKITTDGTPRISSTTPTGSSTTPTGPNSHRPVYPIVPPQPQTNLYSNTGTNTSSNFITNTTLNTNTNANTNTTHRRSYGELDTIPGPGQESGQQTNTNMHAKKPKIEYHPHP</sequence>
<dbReference type="AlphaFoldDB" id="A0A0F7SFU5"/>
<reference evidence="6" key="1">
    <citation type="submission" date="2014-08" db="EMBL/GenBank/DDBJ databases">
        <authorList>
            <person name="Sharma Rahul"/>
            <person name="Thines Marco"/>
        </authorList>
    </citation>
    <scope>NUCLEOTIDE SEQUENCE</scope>
</reference>
<evidence type="ECO:0000313" key="6">
    <source>
        <dbReference type="EMBL" id="CDZ97721.1"/>
    </source>
</evidence>
<dbReference type="PANTHER" id="PTHR12132">
    <property type="entry name" value="DNA REPAIR AND RECOMBINATION PROTEIN RAD52, RAD59"/>
    <property type="match status" value="1"/>
</dbReference>
<dbReference type="InterPro" id="IPR042525">
    <property type="entry name" value="Rad52_Rad59_Rad22_sf"/>
</dbReference>
<name>A0A0F7SFU5_PHARH</name>
<organism evidence="6">
    <name type="scientific">Phaffia rhodozyma</name>
    <name type="common">Yeast</name>
    <name type="synonym">Xanthophyllomyces dendrorhous</name>
    <dbReference type="NCBI Taxonomy" id="264483"/>
    <lineage>
        <taxon>Eukaryota</taxon>
        <taxon>Fungi</taxon>
        <taxon>Dikarya</taxon>
        <taxon>Basidiomycota</taxon>
        <taxon>Agaricomycotina</taxon>
        <taxon>Tremellomycetes</taxon>
        <taxon>Cystofilobasidiales</taxon>
        <taxon>Mrakiaceae</taxon>
        <taxon>Phaffia</taxon>
    </lineage>
</organism>
<comment type="similarity">
    <text evidence="1">Belongs to the RAD52 family.</text>
</comment>
<feature type="compositionally biased region" description="Polar residues" evidence="5">
    <location>
        <begin position="463"/>
        <end position="483"/>
    </location>
</feature>
<feature type="compositionally biased region" description="Basic and acidic residues" evidence="5">
    <location>
        <begin position="412"/>
        <end position="427"/>
    </location>
</feature>
<dbReference type="GO" id="GO:0003697">
    <property type="term" value="F:single-stranded DNA binding"/>
    <property type="evidence" value="ECO:0007669"/>
    <property type="project" value="UniProtKB-ARBA"/>
</dbReference>
<dbReference type="GO" id="GO:0005634">
    <property type="term" value="C:nucleus"/>
    <property type="evidence" value="ECO:0007669"/>
    <property type="project" value="TreeGrafter"/>
</dbReference>
<dbReference type="GO" id="GO:0006312">
    <property type="term" value="P:mitotic recombination"/>
    <property type="evidence" value="ECO:0007669"/>
    <property type="project" value="TreeGrafter"/>
</dbReference>
<dbReference type="PANTHER" id="PTHR12132:SF1">
    <property type="entry name" value="DNA REPAIR PROTEIN RAD52 HOMOLOG"/>
    <property type="match status" value="1"/>
</dbReference>
<dbReference type="FunFam" id="3.30.390.80:FF:000001">
    <property type="entry name" value="DNA repair protein RAD52 homolog"/>
    <property type="match status" value="1"/>
</dbReference>
<feature type="compositionally biased region" description="Polar residues" evidence="5">
    <location>
        <begin position="641"/>
        <end position="650"/>
    </location>
</feature>
<evidence type="ECO:0000256" key="2">
    <source>
        <dbReference type="ARBA" id="ARBA00022763"/>
    </source>
</evidence>
<dbReference type="Gene3D" id="3.30.390.80">
    <property type="entry name" value="DNA repair protein Rad52/59/22"/>
    <property type="match status" value="1"/>
</dbReference>
<keyword evidence="2" id="KW-0227">DNA damage</keyword>
<feature type="region of interest" description="Disordered" evidence="5">
    <location>
        <begin position="309"/>
        <end position="360"/>
    </location>
</feature>
<accession>A0A0F7SFU5</accession>
<evidence type="ECO:0000256" key="5">
    <source>
        <dbReference type="SAM" id="MobiDB-lite"/>
    </source>
</evidence>
<feature type="compositionally biased region" description="Polar residues" evidence="5">
    <location>
        <begin position="326"/>
        <end position="360"/>
    </location>
</feature>
<dbReference type="EMBL" id="LN483249">
    <property type="protein sequence ID" value="CDZ97721.1"/>
    <property type="molecule type" value="Genomic_DNA"/>
</dbReference>
<feature type="compositionally biased region" description="Low complexity" evidence="5">
    <location>
        <begin position="593"/>
        <end position="623"/>
    </location>
</feature>
<feature type="compositionally biased region" description="Polar residues" evidence="5">
    <location>
        <begin position="430"/>
        <end position="447"/>
    </location>
</feature>
<dbReference type="Pfam" id="PF04098">
    <property type="entry name" value="Rad52_Rad22"/>
    <property type="match status" value="1"/>
</dbReference>
<protein>
    <submittedName>
        <fullName evidence="6">Rad52 dna repair protein radc</fullName>
    </submittedName>
</protein>
<keyword evidence="4" id="KW-0234">DNA repair</keyword>
<evidence type="ECO:0000256" key="1">
    <source>
        <dbReference type="ARBA" id="ARBA00006638"/>
    </source>
</evidence>
<feature type="region of interest" description="Disordered" evidence="5">
    <location>
        <begin position="1"/>
        <end position="42"/>
    </location>
</feature>
<dbReference type="InterPro" id="IPR041247">
    <property type="entry name" value="Rad52_fam"/>
</dbReference>
<dbReference type="GO" id="GO:0045002">
    <property type="term" value="P:double-strand break repair via single-strand annealing"/>
    <property type="evidence" value="ECO:0007669"/>
    <property type="project" value="TreeGrafter"/>
</dbReference>
<feature type="region of interest" description="Disordered" evidence="5">
    <location>
        <begin position="550"/>
        <end position="663"/>
    </location>
</feature>
<dbReference type="SUPFAM" id="SSF54768">
    <property type="entry name" value="dsRNA-binding domain-like"/>
    <property type="match status" value="1"/>
</dbReference>
<evidence type="ECO:0000256" key="3">
    <source>
        <dbReference type="ARBA" id="ARBA00023172"/>
    </source>
</evidence>